<dbReference type="Proteomes" id="UP001320898">
    <property type="component" value="Unassembled WGS sequence"/>
</dbReference>
<dbReference type="PANTHER" id="PTHR11803">
    <property type="entry name" value="2-IMINOBUTANOATE/2-IMINOPROPANOATE DEAMINASE RIDA"/>
    <property type="match status" value="1"/>
</dbReference>
<dbReference type="InterPro" id="IPR035959">
    <property type="entry name" value="RutC-like_sf"/>
</dbReference>
<proteinExistence type="inferred from homology"/>
<evidence type="ECO:0000313" key="2">
    <source>
        <dbReference type="EMBL" id="MCT8974608.1"/>
    </source>
</evidence>
<comment type="caution">
    <text evidence="2">The sequence shown here is derived from an EMBL/GenBank/DDBJ whole genome shotgun (WGS) entry which is preliminary data.</text>
</comment>
<evidence type="ECO:0000313" key="3">
    <source>
        <dbReference type="Proteomes" id="UP001320898"/>
    </source>
</evidence>
<gene>
    <name evidence="2" type="ORF">MUB46_22305</name>
</gene>
<comment type="similarity">
    <text evidence="1">Belongs to the RutC family.</text>
</comment>
<accession>A0AAW5R7G8</accession>
<organism evidence="2 3">
    <name type="scientific">Microbaculum marinisediminis</name>
    <dbReference type="NCBI Taxonomy" id="2931392"/>
    <lineage>
        <taxon>Bacteria</taxon>
        <taxon>Pseudomonadati</taxon>
        <taxon>Pseudomonadota</taxon>
        <taxon>Alphaproteobacteria</taxon>
        <taxon>Hyphomicrobiales</taxon>
        <taxon>Tepidamorphaceae</taxon>
        <taxon>Microbaculum</taxon>
    </lineage>
</organism>
<reference evidence="2 3" key="1">
    <citation type="submission" date="2022-04" db="EMBL/GenBank/DDBJ databases">
        <authorList>
            <person name="Ye Y.-Q."/>
            <person name="Du Z.-J."/>
        </authorList>
    </citation>
    <scope>NUCLEOTIDE SEQUENCE [LARGE SCALE GENOMIC DNA]</scope>
    <source>
        <strain evidence="2 3">A6E488</strain>
    </source>
</reference>
<dbReference type="InterPro" id="IPR006175">
    <property type="entry name" value="YjgF/YER057c/UK114"/>
</dbReference>
<dbReference type="PANTHER" id="PTHR11803:SF58">
    <property type="entry name" value="PROTEIN HMF1-RELATED"/>
    <property type="match status" value="1"/>
</dbReference>
<dbReference type="Gene3D" id="3.30.1330.40">
    <property type="entry name" value="RutC-like"/>
    <property type="match status" value="1"/>
</dbReference>
<evidence type="ECO:0000256" key="1">
    <source>
        <dbReference type="ARBA" id="ARBA00010552"/>
    </source>
</evidence>
<keyword evidence="3" id="KW-1185">Reference proteome</keyword>
<dbReference type="GO" id="GO:0019239">
    <property type="term" value="F:deaminase activity"/>
    <property type="evidence" value="ECO:0007669"/>
    <property type="project" value="TreeGrafter"/>
</dbReference>
<dbReference type="EMBL" id="JALIDZ010000013">
    <property type="protein sequence ID" value="MCT8974608.1"/>
    <property type="molecule type" value="Genomic_DNA"/>
</dbReference>
<name>A0AAW5R7G8_9HYPH</name>
<protein>
    <submittedName>
        <fullName evidence="2">RidA family protein</fullName>
    </submittedName>
</protein>
<dbReference type="CDD" id="cd00448">
    <property type="entry name" value="YjgF_YER057c_UK114_family"/>
    <property type="match status" value="1"/>
</dbReference>
<dbReference type="Pfam" id="PF01042">
    <property type="entry name" value="Ribonuc_L-PSP"/>
    <property type="match status" value="1"/>
</dbReference>
<dbReference type="RefSeq" id="WP_261618194.1">
    <property type="nucleotide sequence ID" value="NZ_JALIDZ010000013.1"/>
</dbReference>
<sequence>MKEIQTIPERHQDMPYAPAIRIEAPGDLLFISGSTASPLYHAHPHQWHEHNHANDIGTQVHNAMASIKSILDHEGLTWTDVVKVTKYLTDMRDQDGLNVVLNEYFGDWKPASTMICVNSLSTPGARVELDMIAVFPKG</sequence>
<dbReference type="AlphaFoldDB" id="A0AAW5R7G8"/>
<dbReference type="SUPFAM" id="SSF55298">
    <property type="entry name" value="YjgF-like"/>
    <property type="match status" value="1"/>
</dbReference>
<dbReference type="GO" id="GO:0005829">
    <property type="term" value="C:cytosol"/>
    <property type="evidence" value="ECO:0007669"/>
    <property type="project" value="TreeGrafter"/>
</dbReference>